<gene>
    <name evidence="2" type="ORF">BN1012_Phect1291</name>
</gene>
<name>X5MLI1_9HYPH</name>
<evidence type="ECO:0000256" key="1">
    <source>
        <dbReference type="SAM" id="SignalP"/>
    </source>
</evidence>
<accession>X5MLI1</accession>
<dbReference type="AlphaFoldDB" id="X5MLI1"/>
<dbReference type="HOGENOM" id="CLU_2492119_0_0_5"/>
<keyword evidence="3" id="KW-1185">Reference proteome</keyword>
<evidence type="ECO:0000313" key="3">
    <source>
        <dbReference type="Proteomes" id="UP000032160"/>
    </source>
</evidence>
<feature type="chain" id="PRO_5004959576" description="Lipoprotein" evidence="1">
    <location>
        <begin position="24"/>
        <end position="86"/>
    </location>
</feature>
<feature type="signal peptide" evidence="1">
    <location>
        <begin position="1"/>
        <end position="23"/>
    </location>
</feature>
<reference evidence="2 3" key="1">
    <citation type="journal article" date="2014" name="Front. Genet.">
        <title>Genome and metabolic network of "Candidatus Phaeomarinobacter ectocarpi" Ec32, a new candidate genus of Alphaproteobacteria frequently associated with brown algae.</title>
        <authorList>
            <person name="Dittami S.M."/>
            <person name="Barbeyron T."/>
            <person name="Boyen C."/>
            <person name="Cambefort J."/>
            <person name="Collet G."/>
            <person name="Delage L."/>
            <person name="Gobet A."/>
            <person name="Groisillier A."/>
            <person name="Leblanc C."/>
            <person name="Michel G."/>
            <person name="Scornet D."/>
            <person name="Siegel A."/>
            <person name="Tapia J.E."/>
            <person name="Tonon T."/>
        </authorList>
    </citation>
    <scope>NUCLEOTIDE SEQUENCE [LARGE SCALE GENOMIC DNA]</scope>
    <source>
        <strain evidence="2 3">Ec32</strain>
    </source>
</reference>
<dbReference type="EMBL" id="HG966617">
    <property type="protein sequence ID" value="CDO59505.1"/>
    <property type="molecule type" value="Genomic_DNA"/>
</dbReference>
<dbReference type="RefSeq" id="WP_145973483.1">
    <property type="nucleotide sequence ID" value="NZ_HG966617.1"/>
</dbReference>
<dbReference type="KEGG" id="pect:BN1012_Phect1291"/>
<keyword evidence="1" id="KW-0732">Signal</keyword>
<sequence length="86" mass="8967">MTPTKTGALALICTLGLALSACAGDRSEQIAAQNEIDHQNCLELGFEEGTEAYGNCRLKLREIRAAESQRDSGGNFGVGIGIGIGL</sequence>
<protein>
    <recommendedName>
        <fullName evidence="4">Lipoprotein</fullName>
    </recommendedName>
</protein>
<proteinExistence type="predicted"/>
<evidence type="ECO:0008006" key="4">
    <source>
        <dbReference type="Google" id="ProtNLM"/>
    </source>
</evidence>
<dbReference type="Proteomes" id="UP000032160">
    <property type="component" value="Chromosome I"/>
</dbReference>
<dbReference type="PROSITE" id="PS51257">
    <property type="entry name" value="PROKAR_LIPOPROTEIN"/>
    <property type="match status" value="1"/>
</dbReference>
<dbReference type="STRING" id="1458461.BN1012_Phect1291"/>
<dbReference type="OrthoDB" id="8456787at2"/>
<evidence type="ECO:0000313" key="2">
    <source>
        <dbReference type="EMBL" id="CDO59505.1"/>
    </source>
</evidence>
<organism evidence="2 3">
    <name type="scientific">Candidatus Phaeomarinibacter ectocarpi</name>
    <dbReference type="NCBI Taxonomy" id="1458461"/>
    <lineage>
        <taxon>Bacteria</taxon>
        <taxon>Pseudomonadati</taxon>
        <taxon>Pseudomonadota</taxon>
        <taxon>Alphaproteobacteria</taxon>
        <taxon>Hyphomicrobiales</taxon>
        <taxon>Parvibaculaceae</taxon>
        <taxon>Candidatus Phaeomarinibacter</taxon>
    </lineage>
</organism>